<evidence type="ECO:0000256" key="5">
    <source>
        <dbReference type="ARBA" id="ARBA00022741"/>
    </source>
</evidence>
<dbReference type="GO" id="GO:0000287">
    <property type="term" value="F:magnesium ion binding"/>
    <property type="evidence" value="ECO:0007669"/>
    <property type="project" value="UniProtKB-UniRule"/>
</dbReference>
<feature type="binding site" evidence="8">
    <location>
        <position position="86"/>
    </location>
    <ligand>
        <name>ATP</name>
        <dbReference type="ChEBI" id="CHEBI:30616"/>
    </ligand>
</feature>
<dbReference type="Pfam" id="PF02696">
    <property type="entry name" value="SelO"/>
    <property type="match status" value="1"/>
</dbReference>
<gene>
    <name evidence="8" type="primary">ydiU</name>
    <name evidence="8" type="synonym">selO</name>
    <name evidence="9" type="ORF">GLS_c08040</name>
</gene>
<feature type="binding site" evidence="8">
    <location>
        <position position="107"/>
    </location>
    <ligand>
        <name>ATP</name>
        <dbReference type="ChEBI" id="CHEBI:30616"/>
    </ligand>
</feature>
<dbReference type="HOGENOM" id="CLU_010245_4_1_5"/>
<evidence type="ECO:0000256" key="7">
    <source>
        <dbReference type="ARBA" id="ARBA00022842"/>
    </source>
</evidence>
<keyword evidence="2 8" id="KW-0808">Transferase</keyword>
<dbReference type="GO" id="GO:0005524">
    <property type="term" value="F:ATP binding"/>
    <property type="evidence" value="ECO:0007669"/>
    <property type="project" value="UniProtKB-UniRule"/>
</dbReference>
<proteinExistence type="inferred from homology"/>
<evidence type="ECO:0000256" key="1">
    <source>
        <dbReference type="ARBA" id="ARBA00009747"/>
    </source>
</evidence>
<accession>A0A067Z3P4</accession>
<keyword evidence="5 8" id="KW-0547">Nucleotide-binding</keyword>
<feature type="binding site" evidence="8">
    <location>
        <position position="247"/>
    </location>
    <ligand>
        <name>Mg(2+)</name>
        <dbReference type="ChEBI" id="CHEBI:18420"/>
    </ligand>
</feature>
<protein>
    <recommendedName>
        <fullName evidence="8">Protein nucleotidyltransferase YdiU</fullName>
        <ecNumber evidence="8">2.7.7.-</ecNumber>
    </recommendedName>
    <alternativeName>
        <fullName evidence="8">Protein adenylyltransferase YdiU</fullName>
        <ecNumber evidence="8">2.7.7.108</ecNumber>
    </alternativeName>
    <alternativeName>
        <fullName evidence="8">Protein uridylyltransferase YdiU</fullName>
        <ecNumber evidence="8">2.7.7.-</ecNumber>
    </alternativeName>
</protein>
<evidence type="ECO:0000256" key="3">
    <source>
        <dbReference type="ARBA" id="ARBA00022695"/>
    </source>
</evidence>
<name>A0A067Z3P4_GLUOY</name>
<dbReference type="EC" id="2.7.7.108" evidence="8"/>
<evidence type="ECO:0000313" key="9">
    <source>
        <dbReference type="EMBL" id="AHK70717.1"/>
    </source>
</evidence>
<keyword evidence="8" id="KW-0464">Manganese</keyword>
<feature type="active site" description="Proton acceptor" evidence="8">
    <location>
        <position position="246"/>
    </location>
</feature>
<reference evidence="9 10" key="1">
    <citation type="journal article" date="2015" name="Appl. Microbiol. Biotechnol.">
        <title>The consequence of an additional NADH dehydrogenase paralog on the growth of Gluconobacter oxydans DSM3504.</title>
        <authorList>
            <person name="Kostner D."/>
            <person name="Luchterhand B."/>
            <person name="Junker A."/>
            <person name="Volland S."/>
            <person name="Daniel R."/>
            <person name="Buchs J."/>
            <person name="Liebl W."/>
            <person name="Ehrenreich A."/>
        </authorList>
    </citation>
    <scope>NUCLEOTIDE SEQUENCE [LARGE SCALE GENOMIC DNA]</scope>
    <source>
        <strain evidence="9">DSM 3504</strain>
    </source>
</reference>
<dbReference type="PANTHER" id="PTHR32057">
    <property type="entry name" value="PROTEIN ADENYLYLTRANSFERASE SELO, MITOCHONDRIAL"/>
    <property type="match status" value="1"/>
</dbReference>
<comment type="similarity">
    <text evidence="1 8">Belongs to the SELO family.</text>
</comment>
<comment type="cofactor">
    <cofactor evidence="8">
        <name>Mg(2+)</name>
        <dbReference type="ChEBI" id="CHEBI:18420"/>
    </cofactor>
    <cofactor evidence="8">
        <name>Mn(2+)</name>
        <dbReference type="ChEBI" id="CHEBI:29035"/>
    </cofactor>
</comment>
<keyword evidence="3 8" id="KW-0548">Nucleotidyltransferase</keyword>
<comment type="catalytic activity">
    <reaction evidence="8">
        <text>L-seryl-[protein] + ATP = 3-O-(5'-adenylyl)-L-seryl-[protein] + diphosphate</text>
        <dbReference type="Rhea" id="RHEA:58120"/>
        <dbReference type="Rhea" id="RHEA-COMP:9863"/>
        <dbReference type="Rhea" id="RHEA-COMP:15073"/>
        <dbReference type="ChEBI" id="CHEBI:29999"/>
        <dbReference type="ChEBI" id="CHEBI:30616"/>
        <dbReference type="ChEBI" id="CHEBI:33019"/>
        <dbReference type="ChEBI" id="CHEBI:142516"/>
        <dbReference type="EC" id="2.7.7.108"/>
    </reaction>
</comment>
<comment type="catalytic activity">
    <reaction evidence="8">
        <text>L-histidyl-[protein] + UTP = N(tele)-(5'-uridylyl)-L-histidyl-[protein] + diphosphate</text>
        <dbReference type="Rhea" id="RHEA:83891"/>
        <dbReference type="Rhea" id="RHEA-COMP:9745"/>
        <dbReference type="Rhea" id="RHEA-COMP:20239"/>
        <dbReference type="ChEBI" id="CHEBI:29979"/>
        <dbReference type="ChEBI" id="CHEBI:33019"/>
        <dbReference type="ChEBI" id="CHEBI:46398"/>
        <dbReference type="ChEBI" id="CHEBI:233474"/>
    </reaction>
</comment>
<dbReference type="PANTHER" id="PTHR32057:SF14">
    <property type="entry name" value="PROTEIN ADENYLYLTRANSFERASE SELO, MITOCHONDRIAL"/>
    <property type="match status" value="1"/>
</dbReference>
<evidence type="ECO:0000313" key="10">
    <source>
        <dbReference type="Proteomes" id="UP000031656"/>
    </source>
</evidence>
<feature type="binding site" evidence="8">
    <location>
        <position position="120"/>
    </location>
    <ligand>
        <name>ATP</name>
        <dbReference type="ChEBI" id="CHEBI:30616"/>
    </ligand>
</feature>
<dbReference type="GO" id="GO:0030145">
    <property type="term" value="F:manganese ion binding"/>
    <property type="evidence" value="ECO:0007669"/>
    <property type="project" value="UniProtKB-UniRule"/>
</dbReference>
<feature type="binding site" evidence="8">
    <location>
        <position position="119"/>
    </location>
    <ligand>
        <name>ATP</name>
        <dbReference type="ChEBI" id="CHEBI:30616"/>
    </ligand>
</feature>
<evidence type="ECO:0000256" key="2">
    <source>
        <dbReference type="ARBA" id="ARBA00022679"/>
    </source>
</evidence>
<organism evidence="9 10">
    <name type="scientific">Gluconobacter oxydans DSM 3504</name>
    <dbReference type="NCBI Taxonomy" id="1288313"/>
    <lineage>
        <taxon>Bacteria</taxon>
        <taxon>Pseudomonadati</taxon>
        <taxon>Pseudomonadota</taxon>
        <taxon>Alphaproteobacteria</taxon>
        <taxon>Acetobacterales</taxon>
        <taxon>Acetobacteraceae</taxon>
        <taxon>Gluconobacter</taxon>
    </lineage>
</organism>
<dbReference type="HAMAP" id="MF_00692">
    <property type="entry name" value="SelO"/>
    <property type="match status" value="1"/>
</dbReference>
<dbReference type="AlphaFoldDB" id="A0A067Z3P4"/>
<comment type="catalytic activity">
    <reaction evidence="8">
        <text>L-tyrosyl-[protein] + ATP = O-(5'-adenylyl)-L-tyrosyl-[protein] + diphosphate</text>
        <dbReference type="Rhea" id="RHEA:54288"/>
        <dbReference type="Rhea" id="RHEA-COMP:10136"/>
        <dbReference type="Rhea" id="RHEA-COMP:13846"/>
        <dbReference type="ChEBI" id="CHEBI:30616"/>
        <dbReference type="ChEBI" id="CHEBI:33019"/>
        <dbReference type="ChEBI" id="CHEBI:46858"/>
        <dbReference type="ChEBI" id="CHEBI:83624"/>
        <dbReference type="EC" id="2.7.7.108"/>
    </reaction>
</comment>
<comment type="function">
    <text evidence="8">Nucleotidyltransferase involved in the post-translational modification of proteins. It can catalyze the addition of adenosine monophosphate (AMP) or uridine monophosphate (UMP) to a protein, resulting in modifications known as AMPylation and UMPylation.</text>
</comment>
<feature type="binding site" evidence="8">
    <location>
        <position position="256"/>
    </location>
    <ligand>
        <name>Mg(2+)</name>
        <dbReference type="ChEBI" id="CHEBI:18420"/>
    </ligand>
</feature>
<dbReference type="EMBL" id="CP004373">
    <property type="protein sequence ID" value="AHK70717.1"/>
    <property type="molecule type" value="Genomic_DNA"/>
</dbReference>
<evidence type="ECO:0000256" key="4">
    <source>
        <dbReference type="ARBA" id="ARBA00022723"/>
    </source>
</evidence>
<dbReference type="Proteomes" id="UP000031656">
    <property type="component" value="Chromosome"/>
</dbReference>
<evidence type="ECO:0000256" key="6">
    <source>
        <dbReference type="ARBA" id="ARBA00022840"/>
    </source>
</evidence>
<keyword evidence="7 8" id="KW-0460">Magnesium</keyword>
<feature type="binding site" evidence="8">
    <location>
        <position position="170"/>
    </location>
    <ligand>
        <name>ATP</name>
        <dbReference type="ChEBI" id="CHEBI:30616"/>
    </ligand>
</feature>
<dbReference type="InterPro" id="IPR003846">
    <property type="entry name" value="SelO"/>
</dbReference>
<feature type="binding site" evidence="8">
    <location>
        <position position="87"/>
    </location>
    <ligand>
        <name>ATP</name>
        <dbReference type="ChEBI" id="CHEBI:30616"/>
    </ligand>
</feature>
<dbReference type="EC" id="2.7.7.-" evidence="8"/>
<evidence type="ECO:0000256" key="8">
    <source>
        <dbReference type="HAMAP-Rule" id="MF_00692"/>
    </source>
</evidence>
<feature type="binding site" evidence="8">
    <location>
        <position position="177"/>
    </location>
    <ligand>
        <name>ATP</name>
        <dbReference type="ChEBI" id="CHEBI:30616"/>
    </ligand>
</feature>
<sequence>MQLSRIYASLPERFSAPLAPAPFRNPQIVALNESLARELGMDPDWLRSPAGVAFLSQGLRPDGATPVAMAYAGHQFGHFVPSLGDGRAMLVGEVTDRSGCLRDIHLKGSGPTPFSRRGDGRAALGPVLREYVVSEAMHALGIPTTRALAALTTGESVARETMQPGGVIVRVASSHVRVGTFQYFAAQGDIEGVRILADHVIGRLYPELAEAENPYLALLEAVTARQADLVARWMLVGFIHGVMNTDNVSIAGETIDFGPCAFLDAYDPAKVFSFIDQNGRYAYGNQPDMALWNLGRLAEALLPLLDSDREKAIEQAKDALMRFDDVFNDTYLGGWRRKLGLAREENGDARLTGRLLTAMHRGEADFTLTFRRLGDVVRTGQTDSLVALFGPGSGIEDWIGDWQARLGREERPAEGCYMDMQATNPRIIPRNHRIEEMIRSAMAGDYAPFHRLVEALSHPFDDAADGFEVPPAPHEKVMNTFCGT</sequence>
<dbReference type="GeneID" id="56905034"/>
<dbReference type="GO" id="GO:0070733">
    <property type="term" value="F:AMPylase activity"/>
    <property type="evidence" value="ECO:0007669"/>
    <property type="project" value="UniProtKB-EC"/>
</dbReference>
<comment type="catalytic activity">
    <reaction evidence="8">
        <text>L-threonyl-[protein] + ATP = 3-O-(5'-adenylyl)-L-threonyl-[protein] + diphosphate</text>
        <dbReference type="Rhea" id="RHEA:54292"/>
        <dbReference type="Rhea" id="RHEA-COMP:11060"/>
        <dbReference type="Rhea" id="RHEA-COMP:13847"/>
        <dbReference type="ChEBI" id="CHEBI:30013"/>
        <dbReference type="ChEBI" id="CHEBI:30616"/>
        <dbReference type="ChEBI" id="CHEBI:33019"/>
        <dbReference type="ChEBI" id="CHEBI:138113"/>
        <dbReference type="EC" id="2.7.7.108"/>
    </reaction>
</comment>
<comment type="catalytic activity">
    <reaction evidence="8">
        <text>L-tyrosyl-[protein] + UTP = O-(5'-uridylyl)-L-tyrosyl-[protein] + diphosphate</text>
        <dbReference type="Rhea" id="RHEA:83887"/>
        <dbReference type="Rhea" id="RHEA-COMP:10136"/>
        <dbReference type="Rhea" id="RHEA-COMP:20238"/>
        <dbReference type="ChEBI" id="CHEBI:33019"/>
        <dbReference type="ChEBI" id="CHEBI:46398"/>
        <dbReference type="ChEBI" id="CHEBI:46858"/>
        <dbReference type="ChEBI" id="CHEBI:90602"/>
    </reaction>
</comment>
<feature type="binding site" evidence="8">
    <location>
        <position position="84"/>
    </location>
    <ligand>
        <name>ATP</name>
        <dbReference type="ChEBI" id="CHEBI:30616"/>
    </ligand>
</feature>
<keyword evidence="4 8" id="KW-0479">Metal-binding</keyword>
<feature type="binding site" evidence="8">
    <location>
        <position position="256"/>
    </location>
    <ligand>
        <name>ATP</name>
        <dbReference type="ChEBI" id="CHEBI:30616"/>
    </ligand>
</feature>
<dbReference type="NCBIfam" id="NF000658">
    <property type="entry name" value="PRK00029.1"/>
    <property type="match status" value="1"/>
</dbReference>
<comment type="catalytic activity">
    <reaction evidence="8">
        <text>L-seryl-[protein] + UTP = O-(5'-uridylyl)-L-seryl-[protein] + diphosphate</text>
        <dbReference type="Rhea" id="RHEA:64604"/>
        <dbReference type="Rhea" id="RHEA-COMP:9863"/>
        <dbReference type="Rhea" id="RHEA-COMP:16635"/>
        <dbReference type="ChEBI" id="CHEBI:29999"/>
        <dbReference type="ChEBI" id="CHEBI:33019"/>
        <dbReference type="ChEBI" id="CHEBI:46398"/>
        <dbReference type="ChEBI" id="CHEBI:156051"/>
    </reaction>
</comment>
<keyword evidence="6 8" id="KW-0067">ATP-binding</keyword>
<dbReference type="RefSeq" id="WP_041111328.1">
    <property type="nucleotide sequence ID" value="NZ_CP004373.1"/>
</dbReference>
<dbReference type="KEGG" id="goy:GLS_c08040"/>